<dbReference type="InterPro" id="IPR002513">
    <property type="entry name" value="Tn3_Tnp_DDE_dom"/>
</dbReference>
<protein>
    <recommendedName>
        <fullName evidence="1">Tn3 transposase DDE domain-containing protein</fullName>
    </recommendedName>
</protein>
<reference evidence="2" key="1">
    <citation type="journal article" date="2017" name="Appl. Environ. Microbiol.">
        <title>Molecular characterization of an Endozoicomonas-like organism causing infection in king scallop Pecten maximus L.</title>
        <authorList>
            <person name="Cano I."/>
            <person name="van Aerle R."/>
            <person name="Ross S."/>
            <person name="Verner-Jeffreys D.W."/>
            <person name="Paley R.K."/>
            <person name="Rimmer G."/>
            <person name="Ryder D."/>
            <person name="Hooper P."/>
            <person name="Stone D."/>
            <person name="Feist S.W."/>
        </authorList>
    </citation>
    <scope>NUCLEOTIDE SEQUENCE</scope>
</reference>
<dbReference type="AlphaFoldDB" id="A0A2H9T5S6"/>
<evidence type="ECO:0000313" key="2">
    <source>
        <dbReference type="EMBL" id="PJE78571.1"/>
    </source>
</evidence>
<accession>A0A2H9T5S6</accession>
<sequence>MVILTLRMSQPSHWLIFWVFELMPRVRHIGDRHFYRPDKHTHYDHIDSLFRESIRWPLIKQHLPDMFRVAISIQQGYIDASAILKRLGSGTRKNRVYFAFRELGRAVRTKFFLQYIMDVELRKTIHQATNKCEEFNDFCKWLMFGGDGVIAENLRHEQRKIMKYNHLVSNLVILHNVQNMIRCLKEIVDEGAELTPEILVGLSPYRRRHINRFGDYRLDMERQIPALDFNLDIPVKLQ</sequence>
<organism evidence="2">
    <name type="scientific">invertebrate metagenome</name>
    <dbReference type="NCBI Taxonomy" id="1711999"/>
    <lineage>
        <taxon>unclassified sequences</taxon>
        <taxon>metagenomes</taxon>
        <taxon>organismal metagenomes</taxon>
    </lineage>
</organism>
<dbReference type="GO" id="GO:0006313">
    <property type="term" value="P:DNA transposition"/>
    <property type="evidence" value="ECO:0007669"/>
    <property type="project" value="InterPro"/>
</dbReference>
<gene>
    <name evidence="2" type="ORF">CI610_02483</name>
</gene>
<comment type="caution">
    <text evidence="2">The sequence shown here is derived from an EMBL/GenBank/DDBJ whole genome shotgun (WGS) entry which is preliminary data.</text>
</comment>
<name>A0A2H9T5S6_9ZZZZ</name>
<proteinExistence type="predicted"/>
<dbReference type="GO" id="GO:0004803">
    <property type="term" value="F:transposase activity"/>
    <property type="evidence" value="ECO:0007669"/>
    <property type="project" value="InterPro"/>
</dbReference>
<feature type="domain" description="Tn3 transposase DDE" evidence="1">
    <location>
        <begin position="20"/>
        <end position="216"/>
    </location>
</feature>
<dbReference type="EMBL" id="NSIT01000157">
    <property type="protein sequence ID" value="PJE78571.1"/>
    <property type="molecule type" value="Genomic_DNA"/>
</dbReference>
<dbReference type="Pfam" id="PF01526">
    <property type="entry name" value="DDE_Tnp_Tn3"/>
    <property type="match status" value="1"/>
</dbReference>
<evidence type="ECO:0000259" key="1">
    <source>
        <dbReference type="Pfam" id="PF01526"/>
    </source>
</evidence>